<dbReference type="Gene3D" id="3.40.50.880">
    <property type="match status" value="1"/>
</dbReference>
<accession>A0ABW5X2H8</accession>
<dbReference type="InterPro" id="IPR029062">
    <property type="entry name" value="Class_I_gatase-like"/>
</dbReference>
<feature type="signal peptide" evidence="1">
    <location>
        <begin position="1"/>
        <end position="19"/>
    </location>
</feature>
<dbReference type="InterPro" id="IPR029010">
    <property type="entry name" value="ThuA-like"/>
</dbReference>
<dbReference type="RefSeq" id="WP_251739656.1">
    <property type="nucleotide sequence ID" value="NZ_JBHUOJ010000004.1"/>
</dbReference>
<proteinExistence type="predicted"/>
<feature type="chain" id="PRO_5047502848" evidence="1">
    <location>
        <begin position="20"/>
        <end position="237"/>
    </location>
</feature>
<dbReference type="SUPFAM" id="SSF52317">
    <property type="entry name" value="Class I glutamine amidotransferase-like"/>
    <property type="match status" value="1"/>
</dbReference>
<evidence type="ECO:0000313" key="4">
    <source>
        <dbReference type="Proteomes" id="UP001597438"/>
    </source>
</evidence>
<keyword evidence="1" id="KW-0732">Signal</keyword>
<keyword evidence="4" id="KW-1185">Reference proteome</keyword>
<gene>
    <name evidence="3" type="ORF">ACFSYS_01655</name>
</gene>
<dbReference type="Pfam" id="PF06283">
    <property type="entry name" value="ThuA"/>
    <property type="match status" value="1"/>
</dbReference>
<comment type="caution">
    <text evidence="3">The sequence shown here is derived from an EMBL/GenBank/DDBJ whole genome shotgun (WGS) entry which is preliminary data.</text>
</comment>
<protein>
    <submittedName>
        <fullName evidence="3">ThuA domain-containing protein</fullName>
    </submittedName>
</protein>
<evidence type="ECO:0000259" key="2">
    <source>
        <dbReference type="Pfam" id="PF06283"/>
    </source>
</evidence>
<dbReference type="EMBL" id="JBHUOJ010000004">
    <property type="protein sequence ID" value="MFD2831974.1"/>
    <property type="molecule type" value="Genomic_DNA"/>
</dbReference>
<dbReference type="PANTHER" id="PTHR40469">
    <property type="entry name" value="SECRETED GLYCOSYL HYDROLASE"/>
    <property type="match status" value="1"/>
</dbReference>
<feature type="domain" description="ThuA-like" evidence="2">
    <location>
        <begin position="23"/>
        <end position="234"/>
    </location>
</feature>
<organism evidence="3 4">
    <name type="scientific">Christiangramia antarctica</name>
    <dbReference type="NCBI Taxonomy" id="2058158"/>
    <lineage>
        <taxon>Bacteria</taxon>
        <taxon>Pseudomonadati</taxon>
        <taxon>Bacteroidota</taxon>
        <taxon>Flavobacteriia</taxon>
        <taxon>Flavobacteriales</taxon>
        <taxon>Flavobacteriaceae</taxon>
        <taxon>Christiangramia</taxon>
    </lineage>
</organism>
<sequence>MKNISISTFLFFMMFSVFSQHKNVLVFHETQGFRHKSIETGTQTIKQIGEENNFKVEVSQDSRFFTENDLSKFDLIIFLSTTGDIFNMEEEMKFQNYMDNGGNFFGIHAAADTEYDWSWYGKLVGAYFESHPKIQKATVYNLFPDNYMVSHIPEKWERTDEWYNYKEIRPDLKVLLNLDESTYEGGKNGKNHPIAWYQNYVGGGKSIYTGAGHTEEAYTEPQFLEHLTRCINFALNQ</sequence>
<dbReference type="Proteomes" id="UP001597438">
    <property type="component" value="Unassembled WGS sequence"/>
</dbReference>
<evidence type="ECO:0000313" key="3">
    <source>
        <dbReference type="EMBL" id="MFD2831974.1"/>
    </source>
</evidence>
<dbReference type="PANTHER" id="PTHR40469:SF2">
    <property type="entry name" value="GALACTOSE-BINDING DOMAIN-LIKE SUPERFAMILY PROTEIN"/>
    <property type="match status" value="1"/>
</dbReference>
<evidence type="ECO:0000256" key="1">
    <source>
        <dbReference type="SAM" id="SignalP"/>
    </source>
</evidence>
<reference evidence="4" key="1">
    <citation type="journal article" date="2019" name="Int. J. Syst. Evol. Microbiol.">
        <title>The Global Catalogue of Microorganisms (GCM) 10K type strain sequencing project: providing services to taxonomists for standard genome sequencing and annotation.</title>
        <authorList>
            <consortium name="The Broad Institute Genomics Platform"/>
            <consortium name="The Broad Institute Genome Sequencing Center for Infectious Disease"/>
            <person name="Wu L."/>
            <person name="Ma J."/>
        </authorList>
    </citation>
    <scope>NUCLEOTIDE SEQUENCE [LARGE SCALE GENOMIC DNA]</scope>
    <source>
        <strain evidence="4">KCTC 52925</strain>
    </source>
</reference>
<name>A0ABW5X2H8_9FLAO</name>